<keyword evidence="6 9" id="KW-0812">Transmembrane</keyword>
<evidence type="ECO:0000256" key="4">
    <source>
        <dbReference type="ARBA" id="ARBA00022597"/>
    </source>
</evidence>
<dbReference type="PANTHER" id="PTHR32502">
    <property type="entry name" value="N-ACETYLGALACTOSAMINE PERMEASE II COMPONENT-RELATED"/>
    <property type="match status" value="1"/>
</dbReference>
<dbReference type="InterPro" id="IPR050303">
    <property type="entry name" value="GatZ_KbaZ_carbometab"/>
</dbReference>
<evidence type="ECO:0000256" key="1">
    <source>
        <dbReference type="ARBA" id="ARBA00004651"/>
    </source>
</evidence>
<feature type="transmembrane region" description="Helical" evidence="9">
    <location>
        <begin position="183"/>
        <end position="205"/>
    </location>
</feature>
<dbReference type="RefSeq" id="WP_320325619.1">
    <property type="nucleotide sequence ID" value="NZ_JALBUS010000006.1"/>
</dbReference>
<reference evidence="10 11" key="1">
    <citation type="submission" date="2022-03" db="EMBL/GenBank/DDBJ databases">
        <title>Novel taxa within the pig intestine.</title>
        <authorList>
            <person name="Wylensek D."/>
            <person name="Bishof K."/>
            <person name="Afrizal A."/>
            <person name="Clavel T."/>
        </authorList>
    </citation>
    <scope>NUCLEOTIDE SEQUENCE [LARGE SCALE GENOMIC DNA]</scope>
    <source>
        <strain evidence="10 11">Cla-KB-P134</strain>
    </source>
</reference>
<keyword evidence="2" id="KW-0813">Transport</keyword>
<comment type="caution">
    <text evidence="10">The sequence shown here is derived from an EMBL/GenBank/DDBJ whole genome shotgun (WGS) entry which is preliminary data.</text>
</comment>
<keyword evidence="4 10" id="KW-0762">Sugar transport</keyword>
<comment type="subcellular location">
    <subcellularLocation>
        <location evidence="1">Cell membrane</location>
        <topology evidence="1">Multi-pass membrane protein</topology>
    </subcellularLocation>
</comment>
<feature type="transmembrane region" description="Helical" evidence="9">
    <location>
        <begin position="211"/>
        <end position="244"/>
    </location>
</feature>
<keyword evidence="5" id="KW-0598">Phosphotransferase system</keyword>
<keyword evidence="3" id="KW-1003">Cell membrane</keyword>
<evidence type="ECO:0000256" key="3">
    <source>
        <dbReference type="ARBA" id="ARBA00022475"/>
    </source>
</evidence>
<dbReference type="PROSITE" id="PS51106">
    <property type="entry name" value="PTS_EIIC_TYPE_4"/>
    <property type="match status" value="1"/>
</dbReference>
<organism evidence="10 11">
    <name type="scientific">Absicoccus intestinalis</name>
    <dbReference type="NCBI Taxonomy" id="2926319"/>
    <lineage>
        <taxon>Bacteria</taxon>
        <taxon>Bacillati</taxon>
        <taxon>Bacillota</taxon>
        <taxon>Erysipelotrichia</taxon>
        <taxon>Erysipelotrichales</taxon>
        <taxon>Erysipelotrichaceae</taxon>
        <taxon>Absicoccus</taxon>
    </lineage>
</organism>
<keyword evidence="8 9" id="KW-0472">Membrane</keyword>
<evidence type="ECO:0000313" key="10">
    <source>
        <dbReference type="EMBL" id="MDX8417325.1"/>
    </source>
</evidence>
<keyword evidence="7 9" id="KW-1133">Transmembrane helix</keyword>
<feature type="transmembrane region" description="Helical" evidence="9">
    <location>
        <begin position="150"/>
        <end position="171"/>
    </location>
</feature>
<feature type="transmembrane region" description="Helical" evidence="9">
    <location>
        <begin position="98"/>
        <end position="116"/>
    </location>
</feature>
<protein>
    <submittedName>
        <fullName evidence="10">PTS sugar transporter subunit IIC</fullName>
    </submittedName>
</protein>
<sequence>MHISIIQAILLGSLYYLTNNGTPLLTGLGSVSIRQPIVCGTITGLILGDVVQGCIIGATINTLYLGFVNAGGTLPADAGIGGIVGTALALSSGSSAQAAIAIAVPLGIMGTMIWTLRQTVDIYFVHKMDKYAEVGDTKKMAFWQLWPTQIFAYCVTAIPVAILVYLGAPVVQSAITMLSGTPLHILTAIGGLLPAIGIGMLLMMLNTRRGILLFFVLGFFLYTYSGLSMLVIAVFAGIFAWVYAELKFKED</sequence>
<keyword evidence="11" id="KW-1185">Reference proteome</keyword>
<evidence type="ECO:0000256" key="2">
    <source>
        <dbReference type="ARBA" id="ARBA00022448"/>
    </source>
</evidence>
<evidence type="ECO:0000256" key="8">
    <source>
        <dbReference type="ARBA" id="ARBA00023136"/>
    </source>
</evidence>
<proteinExistence type="predicted"/>
<accession>A0ABU4WP95</accession>
<gene>
    <name evidence="10" type="ORF">MOZ64_05655</name>
</gene>
<dbReference type="Pfam" id="PF03609">
    <property type="entry name" value="EII-Sor"/>
    <property type="match status" value="1"/>
</dbReference>
<dbReference type="InterPro" id="IPR004700">
    <property type="entry name" value="PTS_IIC_man"/>
</dbReference>
<evidence type="ECO:0000256" key="6">
    <source>
        <dbReference type="ARBA" id="ARBA00022692"/>
    </source>
</evidence>
<evidence type="ECO:0000256" key="7">
    <source>
        <dbReference type="ARBA" id="ARBA00022989"/>
    </source>
</evidence>
<dbReference type="PANTHER" id="PTHR32502:SF8">
    <property type="entry name" value="N-ACETYLGALACTOSAMINE PERMEASE IIC COMPONENT 1"/>
    <property type="match status" value="1"/>
</dbReference>
<dbReference type="Proteomes" id="UP001285244">
    <property type="component" value="Unassembled WGS sequence"/>
</dbReference>
<dbReference type="EMBL" id="JALBUS010000006">
    <property type="protein sequence ID" value="MDX8417325.1"/>
    <property type="molecule type" value="Genomic_DNA"/>
</dbReference>
<evidence type="ECO:0000256" key="9">
    <source>
        <dbReference type="SAM" id="Phobius"/>
    </source>
</evidence>
<evidence type="ECO:0000256" key="5">
    <source>
        <dbReference type="ARBA" id="ARBA00022683"/>
    </source>
</evidence>
<evidence type="ECO:0000313" key="11">
    <source>
        <dbReference type="Proteomes" id="UP001285244"/>
    </source>
</evidence>
<name>A0ABU4WP95_9FIRM</name>